<evidence type="ECO:0000256" key="2">
    <source>
        <dbReference type="SAM" id="Phobius"/>
    </source>
</evidence>
<dbReference type="Pfam" id="PF01582">
    <property type="entry name" value="TIR"/>
    <property type="match status" value="1"/>
</dbReference>
<dbReference type="ExpressionAtlas" id="A0A178UJZ1">
    <property type="expression patterns" value="baseline and differential"/>
</dbReference>
<feature type="transmembrane region" description="Helical" evidence="2">
    <location>
        <begin position="173"/>
        <end position="193"/>
    </location>
</feature>
<dbReference type="SMART" id="SM00255">
    <property type="entry name" value="TIR"/>
    <property type="match status" value="1"/>
</dbReference>
<organism evidence="4 5">
    <name type="scientific">Arabidopsis thaliana</name>
    <name type="common">Mouse-ear cress</name>
    <dbReference type="NCBI Taxonomy" id="3702"/>
    <lineage>
        <taxon>Eukaryota</taxon>
        <taxon>Viridiplantae</taxon>
        <taxon>Streptophyta</taxon>
        <taxon>Embryophyta</taxon>
        <taxon>Tracheophyta</taxon>
        <taxon>Spermatophyta</taxon>
        <taxon>Magnoliopsida</taxon>
        <taxon>eudicotyledons</taxon>
        <taxon>Gunneridae</taxon>
        <taxon>Pentapetalae</taxon>
        <taxon>rosids</taxon>
        <taxon>malvids</taxon>
        <taxon>Brassicales</taxon>
        <taxon>Brassicaceae</taxon>
        <taxon>Camelineae</taxon>
        <taxon>Arabidopsis</taxon>
    </lineage>
</organism>
<proteinExistence type="predicted"/>
<feature type="domain" description="TIR" evidence="3">
    <location>
        <begin position="10"/>
        <end position="174"/>
    </location>
</feature>
<keyword evidence="2" id="KW-0472">Membrane</keyword>
<comment type="caution">
    <text evidence="4">The sequence shown here is derived from an EMBL/GenBank/DDBJ whole genome shotgun (WGS) entry which is preliminary data.</text>
</comment>
<evidence type="ECO:0000313" key="4">
    <source>
        <dbReference type="EMBL" id="OAO93850.1"/>
    </source>
</evidence>
<dbReference type="PROSITE" id="PS50104">
    <property type="entry name" value="TIR"/>
    <property type="match status" value="1"/>
</dbReference>
<dbReference type="GO" id="GO:0007165">
    <property type="term" value="P:signal transduction"/>
    <property type="evidence" value="ECO:0007669"/>
    <property type="project" value="InterPro"/>
</dbReference>
<evidence type="ECO:0000259" key="3">
    <source>
        <dbReference type="PROSITE" id="PS50104"/>
    </source>
</evidence>
<keyword evidence="2" id="KW-1133">Transmembrane helix</keyword>
<protein>
    <recommendedName>
        <fullName evidence="3">TIR domain-containing protein</fullName>
    </recommendedName>
</protein>
<gene>
    <name evidence="4" type="ordered locus">AXX17_At5g33840</name>
</gene>
<keyword evidence="1" id="KW-0520">NAD</keyword>
<dbReference type="Gene3D" id="3.40.50.10140">
    <property type="entry name" value="Toll/interleukin-1 receptor homology (TIR) domain"/>
    <property type="match status" value="1"/>
</dbReference>
<name>A0A178UJZ1_ARATH</name>
<evidence type="ECO:0000256" key="1">
    <source>
        <dbReference type="ARBA" id="ARBA00023027"/>
    </source>
</evidence>
<dbReference type="InterPro" id="IPR035897">
    <property type="entry name" value="Toll_tir_struct_dom_sf"/>
</dbReference>
<dbReference type="InterPro" id="IPR000157">
    <property type="entry name" value="TIR_dom"/>
</dbReference>
<dbReference type="PANTHER" id="PTHR32009:SF115">
    <property type="entry name" value="RPP1-LIKE DISEASE RESISTANCE PROTEIN-RELATED"/>
    <property type="match status" value="1"/>
</dbReference>
<sequence>MASSSSPRNWVYDVFPSFSGKDVRVTFMGHFLKELELKLITAFIDNDIERGQSLDPELKKAIKGSRIAVVVFSKNYASSTWCLNELVEIVQCKEKCGQTVIPVFYGLDPSHVRKQTGDFGSIFDKTCEKKPEDVISQWKEALTNVANTLGYHSVAWYDLVHLLLVFGFRFKRVFTFLASQSFCLINYWCWFLFSFSLWR</sequence>
<keyword evidence="2" id="KW-0812">Transmembrane</keyword>
<dbReference type="AlphaFoldDB" id="A0A178UJZ1"/>
<accession>A0A178UJZ1</accession>
<dbReference type="SUPFAM" id="SSF52200">
    <property type="entry name" value="Toll/Interleukin receptor TIR domain"/>
    <property type="match status" value="1"/>
</dbReference>
<evidence type="ECO:0000313" key="5">
    <source>
        <dbReference type="Proteomes" id="UP000078284"/>
    </source>
</evidence>
<dbReference type="FunFam" id="3.40.50.10140:FF:000007">
    <property type="entry name" value="Disease resistance protein (TIR-NBS-LRR class)"/>
    <property type="match status" value="1"/>
</dbReference>
<dbReference type="EMBL" id="LUHQ01000005">
    <property type="protein sequence ID" value="OAO93850.1"/>
    <property type="molecule type" value="Genomic_DNA"/>
</dbReference>
<reference evidence="5" key="1">
    <citation type="journal article" date="2016" name="Proc. Natl. Acad. Sci. U.S.A.">
        <title>Chromosome-level assembly of Arabidopsis thaliana Ler reveals the extent of translocation and inversion polymorphisms.</title>
        <authorList>
            <person name="Zapata L."/>
            <person name="Ding J."/>
            <person name="Willing E.M."/>
            <person name="Hartwig B."/>
            <person name="Bezdan D."/>
            <person name="Jiao W.B."/>
            <person name="Patel V."/>
            <person name="Velikkakam James G."/>
            <person name="Koornneef M."/>
            <person name="Ossowski S."/>
            <person name="Schneeberger K."/>
        </authorList>
    </citation>
    <scope>NUCLEOTIDE SEQUENCE [LARGE SCALE GENOMIC DNA]</scope>
    <source>
        <strain evidence="5">cv. Landsberg erecta</strain>
    </source>
</reference>
<dbReference type="Proteomes" id="UP000078284">
    <property type="component" value="Chromosome 5"/>
</dbReference>
<dbReference type="PANTHER" id="PTHR32009">
    <property type="entry name" value="TMV RESISTANCE PROTEIN N-LIKE"/>
    <property type="match status" value="1"/>
</dbReference>